<dbReference type="InterPro" id="IPR007069">
    <property type="entry name" value="Transposase_32"/>
</dbReference>
<feature type="domain" description="Transposase IS801/IS1294" evidence="1">
    <location>
        <begin position="10"/>
        <end position="180"/>
    </location>
</feature>
<gene>
    <name evidence="2" type="ORF">psyc5s11_16190</name>
</gene>
<dbReference type="Pfam" id="PF04986">
    <property type="entry name" value="Y2_Tnp"/>
    <property type="match status" value="1"/>
</dbReference>
<reference evidence="3" key="1">
    <citation type="submission" date="2021-07" db="EMBL/GenBank/DDBJ databases">
        <title>Complete genome sequencing of a Clostridium isolate.</title>
        <authorList>
            <person name="Ueki A."/>
            <person name="Tonouchi A."/>
        </authorList>
    </citation>
    <scope>NUCLEOTIDE SEQUENCE [LARGE SCALE GENOMIC DNA]</scope>
    <source>
        <strain evidence="3">C5S11</strain>
    </source>
</reference>
<accession>A0ABM7T0X7</accession>
<sequence length="320" mass="38097">MNKKEEFIPGIVTVIHTFGRDLKWNPHVHMMVTEGGTDNCTEWRHIRYISYDALRKRWQKLLLDELAYLVGNEREARILKNKLYKKNDKGFYVHAKTEIKSAKIAAKYIGRYVGRPAIAESRILKYDGKNVTYKYTRHEDNKVVIETVNVYEFIKKVIIHIQEKNFKMIRYFGIYTRRSKKRNSFIKMLDEKIIKIRKSVAKWEYRILAAFGVDPCKCPNCSTTMRFNDIVYSKYGSMREYLRKRIVEENEEILYICLQCKNKENIPKEVVEYFDEMDQSNIDEPPCFASERCGGVMRPQKYNGVYGKNINYNSKKHREI</sequence>
<dbReference type="RefSeq" id="WP_224037137.1">
    <property type="nucleotide sequence ID" value="NZ_AP024849.1"/>
</dbReference>
<dbReference type="EMBL" id="AP024849">
    <property type="protein sequence ID" value="BCZ45552.1"/>
    <property type="molecule type" value="Genomic_DNA"/>
</dbReference>
<evidence type="ECO:0000259" key="1">
    <source>
        <dbReference type="Pfam" id="PF04986"/>
    </source>
</evidence>
<dbReference type="PANTHER" id="PTHR37023:SF1">
    <property type="entry name" value="ISSOD25 TRANSPOSASE TNPA_ISSOD25"/>
    <property type="match status" value="1"/>
</dbReference>
<name>A0ABM7T0X7_9CLOT</name>
<protein>
    <recommendedName>
        <fullName evidence="1">Transposase IS801/IS1294 domain-containing protein</fullName>
    </recommendedName>
</protein>
<evidence type="ECO:0000313" key="3">
    <source>
        <dbReference type="Proteomes" id="UP000824633"/>
    </source>
</evidence>
<keyword evidence="3" id="KW-1185">Reference proteome</keyword>
<dbReference type="PANTHER" id="PTHR37023">
    <property type="entry name" value="TRANSPOSASE"/>
    <property type="match status" value="1"/>
</dbReference>
<dbReference type="Proteomes" id="UP000824633">
    <property type="component" value="Chromosome"/>
</dbReference>
<evidence type="ECO:0000313" key="2">
    <source>
        <dbReference type="EMBL" id="BCZ45552.1"/>
    </source>
</evidence>
<organism evidence="2 3">
    <name type="scientific">Clostridium gelidum</name>
    <dbReference type="NCBI Taxonomy" id="704125"/>
    <lineage>
        <taxon>Bacteria</taxon>
        <taxon>Bacillati</taxon>
        <taxon>Bacillota</taxon>
        <taxon>Clostridia</taxon>
        <taxon>Eubacteriales</taxon>
        <taxon>Clostridiaceae</taxon>
        <taxon>Clostridium</taxon>
    </lineage>
</organism>
<proteinExistence type="predicted"/>